<dbReference type="PANTHER" id="PTHR45586:SF1">
    <property type="entry name" value="LIPOPOLYSACCHARIDE ASSEMBLY PROTEIN B"/>
    <property type="match status" value="1"/>
</dbReference>
<name>A0A1G7DFL7_9PROT</name>
<dbReference type="InterPro" id="IPR051012">
    <property type="entry name" value="CellSynth/LPSAsmb/PSIAsmb"/>
</dbReference>
<accession>A0A1G7DFL7</accession>
<dbReference type="SUPFAM" id="SSF48452">
    <property type="entry name" value="TPR-like"/>
    <property type="match status" value="2"/>
</dbReference>
<dbReference type="InterPro" id="IPR011990">
    <property type="entry name" value="TPR-like_helical_dom_sf"/>
</dbReference>
<dbReference type="PROSITE" id="PS50005">
    <property type="entry name" value="TPR"/>
    <property type="match status" value="2"/>
</dbReference>
<evidence type="ECO:0000256" key="4">
    <source>
        <dbReference type="SAM" id="MobiDB-lite"/>
    </source>
</evidence>
<dbReference type="STRING" id="637679.GCA_001550055_02241"/>
<dbReference type="EMBL" id="FNAK01000007">
    <property type="protein sequence ID" value="SDE49605.1"/>
    <property type="molecule type" value="Genomic_DNA"/>
</dbReference>
<reference evidence="5 6" key="1">
    <citation type="submission" date="2016-10" db="EMBL/GenBank/DDBJ databases">
        <authorList>
            <person name="de Groot N.N."/>
        </authorList>
    </citation>
    <scope>NUCLEOTIDE SEQUENCE [LARGE SCALE GENOMIC DNA]</scope>
    <source>
        <strain evidence="5 6">CGMCC 1.9109</strain>
    </source>
</reference>
<feature type="repeat" description="TPR" evidence="3">
    <location>
        <begin position="420"/>
        <end position="453"/>
    </location>
</feature>
<evidence type="ECO:0000256" key="2">
    <source>
        <dbReference type="ARBA" id="ARBA00022803"/>
    </source>
</evidence>
<dbReference type="PANTHER" id="PTHR45586">
    <property type="entry name" value="TPR REPEAT-CONTAINING PROTEIN PA4667"/>
    <property type="match status" value="1"/>
</dbReference>
<dbReference type="Proteomes" id="UP000183685">
    <property type="component" value="Unassembled WGS sequence"/>
</dbReference>
<dbReference type="PROSITE" id="PS51257">
    <property type="entry name" value="PROKAR_LIPOPROTEIN"/>
    <property type="match status" value="1"/>
</dbReference>
<gene>
    <name evidence="5" type="ORF">SAMN04488071_3064</name>
</gene>
<keyword evidence="1" id="KW-0677">Repeat</keyword>
<evidence type="ECO:0000256" key="1">
    <source>
        <dbReference type="ARBA" id="ARBA00022737"/>
    </source>
</evidence>
<feature type="repeat" description="TPR" evidence="3">
    <location>
        <begin position="489"/>
        <end position="522"/>
    </location>
</feature>
<proteinExistence type="predicted"/>
<dbReference type="AlphaFoldDB" id="A0A1G7DFL7"/>
<evidence type="ECO:0000313" key="6">
    <source>
        <dbReference type="Proteomes" id="UP000183685"/>
    </source>
</evidence>
<evidence type="ECO:0000313" key="5">
    <source>
        <dbReference type="EMBL" id="SDE49605.1"/>
    </source>
</evidence>
<evidence type="ECO:0000256" key="3">
    <source>
        <dbReference type="PROSITE-ProRule" id="PRU00339"/>
    </source>
</evidence>
<dbReference type="InterPro" id="IPR019734">
    <property type="entry name" value="TPR_rpt"/>
</dbReference>
<sequence length="574" mass="63435">MQPIKSLAFALALVGCAGQGSDPATLAPAPSTLHSEFRAVDADNTMYGPFVAATLAQQNEQHASSAHYFLEALNADPESGFVADRAFFQLVYAGRMDEAASLAVRMQGSEEPVDDDLVHLMYVLEAYKHEDWAAVRERLSEQEGAGYGFLITPILGAWSYAAENDLVAASKALAPLINDPRLGVIGQEHYAYILDHLGRYDAASSAYQTLASDERPASLQPLVAYADMLTRTGKEQQAREFLGEQTKRFGDNRFLLREGMRITGGFGPSQDATNPRGAAGLVFYRLATEFAQSRSQQAAIIYLRVASYLTPEVSEIYFLLGNLLEQIDTPESAVSAYAAVPQTSPLKPLAELRRIGALRSAGRDGEAEALLRAALRDAPNSSAHLSALADLLRDEEKFEEAVHYYTQAIGQIRSAQQSDWFIFFARGVCYERMGNWQRAEADLQTALQLNPGEASVLNYLGYSWIDRGENIDEAKAMIEQAVAEQPDDGFIVDSLGWVHYLTGDYLAAVQYLEKAVRLEPTDPTINNHLGDAYWRVGRRIEARFQWRHAMDNSPSDDERESLKEKLELGLEEPS</sequence>
<feature type="region of interest" description="Disordered" evidence="4">
    <location>
        <begin position="551"/>
        <end position="574"/>
    </location>
</feature>
<dbReference type="OrthoDB" id="9766710at2"/>
<organism evidence="5 6">
    <name type="scientific">Kordiimonas lacus</name>
    <dbReference type="NCBI Taxonomy" id="637679"/>
    <lineage>
        <taxon>Bacteria</taxon>
        <taxon>Pseudomonadati</taxon>
        <taxon>Pseudomonadota</taxon>
        <taxon>Alphaproteobacteria</taxon>
        <taxon>Kordiimonadales</taxon>
        <taxon>Kordiimonadaceae</taxon>
        <taxon>Kordiimonas</taxon>
    </lineage>
</organism>
<dbReference type="SMART" id="SM00028">
    <property type="entry name" value="TPR"/>
    <property type="match status" value="5"/>
</dbReference>
<keyword evidence="6" id="KW-1185">Reference proteome</keyword>
<keyword evidence="2 3" id="KW-0802">TPR repeat</keyword>
<dbReference type="Pfam" id="PF13429">
    <property type="entry name" value="TPR_15"/>
    <property type="match status" value="1"/>
</dbReference>
<protein>
    <submittedName>
        <fullName evidence="5">Flp pilus assembly protein TadD, contains TPR repeats</fullName>
    </submittedName>
</protein>
<dbReference type="Gene3D" id="1.25.40.10">
    <property type="entry name" value="Tetratricopeptide repeat domain"/>
    <property type="match status" value="2"/>
</dbReference>
<dbReference type="RefSeq" id="WP_068305018.1">
    <property type="nucleotide sequence ID" value="NZ_FNAK01000007.1"/>
</dbReference>